<reference evidence="1 2" key="1">
    <citation type="submission" date="2018-09" db="EMBL/GenBank/DDBJ databases">
        <title>Draft genome sequence of Rhodopseudomonas palustris 2.1.18.</title>
        <authorList>
            <person name="Robertson S.L."/>
            <person name="Meyer T.E."/>
            <person name="Kyndt J.A."/>
        </authorList>
    </citation>
    <scope>NUCLEOTIDE SEQUENCE [LARGE SCALE GENOMIC DNA]</scope>
    <source>
        <strain evidence="1 2">2.1.18</strain>
    </source>
</reference>
<protein>
    <submittedName>
        <fullName evidence="1">Uncharacterized protein</fullName>
    </submittedName>
</protein>
<evidence type="ECO:0000313" key="2">
    <source>
        <dbReference type="Proteomes" id="UP000285523"/>
    </source>
</evidence>
<gene>
    <name evidence="1" type="ORF">D4Q52_21760</name>
</gene>
<accession>A0A418UZE1</accession>
<name>A0A418UZE1_RHOPL</name>
<organism evidence="1 2">
    <name type="scientific">Rhodopseudomonas palustris</name>
    <dbReference type="NCBI Taxonomy" id="1076"/>
    <lineage>
        <taxon>Bacteria</taxon>
        <taxon>Pseudomonadati</taxon>
        <taxon>Pseudomonadota</taxon>
        <taxon>Alphaproteobacteria</taxon>
        <taxon>Hyphomicrobiales</taxon>
        <taxon>Nitrobacteraceae</taxon>
        <taxon>Rhodopseudomonas</taxon>
    </lineage>
</organism>
<dbReference type="Proteomes" id="UP000285523">
    <property type="component" value="Unassembled WGS sequence"/>
</dbReference>
<dbReference type="EMBL" id="QYYD01000027">
    <property type="protein sequence ID" value="RJF68639.1"/>
    <property type="molecule type" value="Genomic_DNA"/>
</dbReference>
<dbReference type="AlphaFoldDB" id="A0A418UZE1"/>
<comment type="caution">
    <text evidence="1">The sequence shown here is derived from an EMBL/GenBank/DDBJ whole genome shotgun (WGS) entry which is preliminary data.</text>
</comment>
<evidence type="ECO:0000313" key="1">
    <source>
        <dbReference type="EMBL" id="RJF68639.1"/>
    </source>
</evidence>
<proteinExistence type="predicted"/>
<dbReference type="OrthoDB" id="8143125at2"/>
<sequence>MRAVSSPFAWLQPGRFVSANELSTRHGRACPGHPRLCCLSRRKAWMPGTSPGMTWGDTAN</sequence>